<dbReference type="Proteomes" id="UP000039865">
    <property type="component" value="Unassembled WGS sequence"/>
</dbReference>
<keyword evidence="4" id="KW-1185">Reference proteome</keyword>
<dbReference type="Pfam" id="PF00076">
    <property type="entry name" value="RRM_1"/>
    <property type="match status" value="1"/>
</dbReference>
<dbReference type="Gene3D" id="3.30.70.330">
    <property type="match status" value="1"/>
</dbReference>
<evidence type="ECO:0000313" key="4">
    <source>
        <dbReference type="Proteomes" id="UP000039865"/>
    </source>
</evidence>
<evidence type="ECO:0000256" key="1">
    <source>
        <dbReference type="PROSITE-ProRule" id="PRU00176"/>
    </source>
</evidence>
<dbReference type="InterPro" id="IPR035979">
    <property type="entry name" value="RBD_domain_sf"/>
</dbReference>
<name>A0A078AVD5_STYLE</name>
<dbReference type="EMBL" id="CCKQ01013158">
    <property type="protein sequence ID" value="CDW84793.1"/>
    <property type="molecule type" value="Genomic_DNA"/>
</dbReference>
<feature type="domain" description="RRM" evidence="2">
    <location>
        <begin position="13"/>
        <end position="89"/>
    </location>
</feature>
<reference evidence="3 4" key="1">
    <citation type="submission" date="2014-06" db="EMBL/GenBank/DDBJ databases">
        <authorList>
            <person name="Swart Estienne"/>
        </authorList>
    </citation>
    <scope>NUCLEOTIDE SEQUENCE [LARGE SCALE GENOMIC DNA]</scope>
    <source>
        <strain evidence="3 4">130c</strain>
    </source>
</reference>
<gene>
    <name evidence="3" type="primary">Contig3716.g3971</name>
    <name evidence="3" type="ORF">STYLEM_13861</name>
</gene>
<dbReference type="GO" id="GO:0003723">
    <property type="term" value="F:RNA binding"/>
    <property type="evidence" value="ECO:0007669"/>
    <property type="project" value="UniProtKB-UniRule"/>
</dbReference>
<dbReference type="InterPro" id="IPR000504">
    <property type="entry name" value="RRM_dom"/>
</dbReference>
<sequence>MQNQTSPCDYNHSSINVRNFPMTWSKADLESIFRISGEITDVNIIGERGQQGWRDFTKFAIICFKDIQSSQRAISKWHGSEVQGDKLVVYDFKCYQKYSEEQRQLRYQNQSLTQKPQIINKSGEAKNFELDVKVQYLVSMKEISGQETQSLTNYCKENSSNNQGTNVEIVTLTTENSIGQQYHVQQQIALQSGECLLTKLPNININLKDVKIQAVEPQLSIVNQQKQLAF</sequence>
<evidence type="ECO:0000313" key="3">
    <source>
        <dbReference type="EMBL" id="CDW84793.1"/>
    </source>
</evidence>
<keyword evidence="1" id="KW-0694">RNA-binding</keyword>
<evidence type="ECO:0000259" key="2">
    <source>
        <dbReference type="PROSITE" id="PS50102"/>
    </source>
</evidence>
<dbReference type="AlphaFoldDB" id="A0A078AVD5"/>
<dbReference type="PROSITE" id="PS50102">
    <property type="entry name" value="RRM"/>
    <property type="match status" value="1"/>
</dbReference>
<dbReference type="SMART" id="SM00360">
    <property type="entry name" value="RRM"/>
    <property type="match status" value="1"/>
</dbReference>
<dbReference type="SUPFAM" id="SSF54928">
    <property type="entry name" value="RNA-binding domain, RBD"/>
    <property type="match status" value="1"/>
</dbReference>
<dbReference type="InParanoid" id="A0A078AVD5"/>
<proteinExistence type="predicted"/>
<protein>
    <submittedName>
        <fullName evidence="3">Splice</fullName>
    </submittedName>
</protein>
<accession>A0A078AVD5</accession>
<organism evidence="3 4">
    <name type="scientific">Stylonychia lemnae</name>
    <name type="common">Ciliate</name>
    <dbReference type="NCBI Taxonomy" id="5949"/>
    <lineage>
        <taxon>Eukaryota</taxon>
        <taxon>Sar</taxon>
        <taxon>Alveolata</taxon>
        <taxon>Ciliophora</taxon>
        <taxon>Intramacronucleata</taxon>
        <taxon>Spirotrichea</taxon>
        <taxon>Stichotrichia</taxon>
        <taxon>Sporadotrichida</taxon>
        <taxon>Oxytrichidae</taxon>
        <taxon>Stylonychinae</taxon>
        <taxon>Stylonychia</taxon>
    </lineage>
</organism>
<dbReference type="InterPro" id="IPR012677">
    <property type="entry name" value="Nucleotide-bd_a/b_plait_sf"/>
</dbReference>